<evidence type="ECO:0000313" key="3">
    <source>
        <dbReference type="Proteomes" id="UP001501319"/>
    </source>
</evidence>
<comment type="caution">
    <text evidence="2">The sequence shown here is derived from an EMBL/GenBank/DDBJ whole genome shotgun (WGS) entry which is preliminary data.</text>
</comment>
<feature type="region of interest" description="Disordered" evidence="1">
    <location>
        <begin position="1"/>
        <end position="24"/>
    </location>
</feature>
<accession>A0ABN2FR05</accession>
<dbReference type="EMBL" id="BAAANE010000010">
    <property type="protein sequence ID" value="GAA1656978.1"/>
    <property type="molecule type" value="Genomic_DNA"/>
</dbReference>
<organism evidence="2 3">
    <name type="scientific">Kribbella alba</name>
    <dbReference type="NCBI Taxonomy" id="190197"/>
    <lineage>
        <taxon>Bacteria</taxon>
        <taxon>Bacillati</taxon>
        <taxon>Actinomycetota</taxon>
        <taxon>Actinomycetes</taxon>
        <taxon>Propionibacteriales</taxon>
        <taxon>Kribbellaceae</taxon>
        <taxon>Kribbella</taxon>
    </lineage>
</organism>
<evidence type="ECO:0000256" key="1">
    <source>
        <dbReference type="SAM" id="MobiDB-lite"/>
    </source>
</evidence>
<proteinExistence type="predicted"/>
<evidence type="ECO:0000313" key="2">
    <source>
        <dbReference type="EMBL" id="GAA1656978.1"/>
    </source>
</evidence>
<sequence length="70" mass="7762">MRRRPKPQPGKVEEETGWRPGPLSELIYSQPGSGIIDSAHHVFRAHTATYLGVPVEQNESGRIQQALLEG</sequence>
<gene>
    <name evidence="2" type="ORF">GCM10009744_57320</name>
</gene>
<name>A0ABN2FR05_9ACTN</name>
<keyword evidence="3" id="KW-1185">Reference proteome</keyword>
<protein>
    <submittedName>
        <fullName evidence="2">Uncharacterized protein</fullName>
    </submittedName>
</protein>
<dbReference type="RefSeq" id="WP_344115530.1">
    <property type="nucleotide sequence ID" value="NZ_BAAANE010000010.1"/>
</dbReference>
<dbReference type="Proteomes" id="UP001501319">
    <property type="component" value="Unassembled WGS sequence"/>
</dbReference>
<reference evidence="2 3" key="1">
    <citation type="journal article" date="2019" name="Int. J. Syst. Evol. Microbiol.">
        <title>The Global Catalogue of Microorganisms (GCM) 10K type strain sequencing project: providing services to taxonomists for standard genome sequencing and annotation.</title>
        <authorList>
            <consortium name="The Broad Institute Genomics Platform"/>
            <consortium name="The Broad Institute Genome Sequencing Center for Infectious Disease"/>
            <person name="Wu L."/>
            <person name="Ma J."/>
        </authorList>
    </citation>
    <scope>NUCLEOTIDE SEQUENCE [LARGE SCALE GENOMIC DNA]</scope>
    <source>
        <strain evidence="2 3">JCM 14306</strain>
    </source>
</reference>